<proteinExistence type="inferred from homology"/>
<gene>
    <name evidence="8" type="ORF">EBX29_03295</name>
</gene>
<dbReference type="AlphaFoldDB" id="A0A966HLY9"/>
<dbReference type="GO" id="GO:0030388">
    <property type="term" value="P:fructose 1,6-bisphosphate metabolic process"/>
    <property type="evidence" value="ECO:0007669"/>
    <property type="project" value="TreeGrafter"/>
</dbReference>
<dbReference type="PANTHER" id="PTHR30447:SF0">
    <property type="entry name" value="FRUCTOSE-1,6-BISPHOSPHATASE 1 CLASS 2-RELATED"/>
    <property type="match status" value="1"/>
</dbReference>
<evidence type="ECO:0000256" key="1">
    <source>
        <dbReference type="ARBA" id="ARBA00001273"/>
    </source>
</evidence>
<dbReference type="Gene3D" id="3.30.540.10">
    <property type="entry name" value="Fructose-1,6-Bisphosphatase, subunit A, domain 1"/>
    <property type="match status" value="1"/>
</dbReference>
<protein>
    <recommendedName>
        <fullName evidence="3">fructose-bisphosphatase</fullName>
        <ecNumber evidence="3">3.1.3.11</ecNumber>
    </recommendedName>
</protein>
<dbReference type="GO" id="GO:0042132">
    <property type="term" value="F:fructose 1,6-bisphosphate 1-phosphatase activity"/>
    <property type="evidence" value="ECO:0007669"/>
    <property type="project" value="UniProtKB-EC"/>
</dbReference>
<evidence type="ECO:0000313" key="9">
    <source>
        <dbReference type="Proteomes" id="UP000699985"/>
    </source>
</evidence>
<organism evidence="8 9">
    <name type="scientific">Candidatus Fonsibacter lacus</name>
    <dbReference type="NCBI Taxonomy" id="2576439"/>
    <lineage>
        <taxon>Bacteria</taxon>
        <taxon>Pseudomonadati</taxon>
        <taxon>Pseudomonadota</taxon>
        <taxon>Alphaproteobacteria</taxon>
        <taxon>Candidatus Pelagibacterales</taxon>
        <taxon>Candidatus Pelagibacterales incertae sedis</taxon>
        <taxon>Candidatus Fonsibacter</taxon>
    </lineage>
</organism>
<sequence>VAGAIYAGIEEFNVDIYLGIGGAPEGVLAAAAIKCLGGQFQARLVLSNDHEVEKAKKMGIKDLKKKYYINDIVKDDVLFCATGVTGGDLLQGIKILDDGFYQSETFVLHHASNLNKKIINKFKI</sequence>
<dbReference type="GO" id="GO:0006071">
    <property type="term" value="P:glycerol metabolic process"/>
    <property type="evidence" value="ECO:0007669"/>
    <property type="project" value="InterPro"/>
</dbReference>
<accession>A0A966HLY9</accession>
<dbReference type="GO" id="GO:0005829">
    <property type="term" value="C:cytosol"/>
    <property type="evidence" value="ECO:0007669"/>
    <property type="project" value="TreeGrafter"/>
</dbReference>
<dbReference type="EC" id="3.1.3.11" evidence="3"/>
<comment type="caution">
    <text evidence="8">The sequence shown here is derived from an EMBL/GenBank/DDBJ whole genome shotgun (WGS) entry which is preliminary data.</text>
</comment>
<dbReference type="GO" id="GO:0006094">
    <property type="term" value="P:gluconeogenesis"/>
    <property type="evidence" value="ECO:0007669"/>
    <property type="project" value="InterPro"/>
</dbReference>
<evidence type="ECO:0000256" key="2">
    <source>
        <dbReference type="ARBA" id="ARBA00008989"/>
    </source>
</evidence>
<feature type="non-terminal residue" evidence="8">
    <location>
        <position position="1"/>
    </location>
</feature>
<evidence type="ECO:0000313" key="8">
    <source>
        <dbReference type="EMBL" id="NCU50775.1"/>
    </source>
</evidence>
<evidence type="ECO:0000256" key="3">
    <source>
        <dbReference type="ARBA" id="ARBA00013093"/>
    </source>
</evidence>
<keyword evidence="5" id="KW-0378">Hydrolase</keyword>
<evidence type="ECO:0000256" key="7">
    <source>
        <dbReference type="ARBA" id="ARBA00023277"/>
    </source>
</evidence>
<dbReference type="Proteomes" id="UP000699985">
    <property type="component" value="Unassembled WGS sequence"/>
</dbReference>
<comment type="catalytic activity">
    <reaction evidence="1">
        <text>beta-D-fructose 1,6-bisphosphate + H2O = beta-D-fructose 6-phosphate + phosphate</text>
        <dbReference type="Rhea" id="RHEA:11064"/>
        <dbReference type="ChEBI" id="CHEBI:15377"/>
        <dbReference type="ChEBI" id="CHEBI:32966"/>
        <dbReference type="ChEBI" id="CHEBI:43474"/>
        <dbReference type="ChEBI" id="CHEBI:57634"/>
        <dbReference type="EC" id="3.1.3.11"/>
    </reaction>
</comment>
<name>A0A966HLY9_9PROT</name>
<evidence type="ECO:0000256" key="5">
    <source>
        <dbReference type="ARBA" id="ARBA00022801"/>
    </source>
</evidence>
<dbReference type="PANTHER" id="PTHR30447">
    <property type="entry name" value="FRUCTOSE-1,6-BISPHOSPHATASE CLASS 2"/>
    <property type="match status" value="1"/>
</dbReference>
<dbReference type="Gene3D" id="3.40.190.90">
    <property type="match status" value="1"/>
</dbReference>
<evidence type="ECO:0000256" key="4">
    <source>
        <dbReference type="ARBA" id="ARBA00022723"/>
    </source>
</evidence>
<dbReference type="SUPFAM" id="SSF56655">
    <property type="entry name" value="Carbohydrate phosphatase"/>
    <property type="match status" value="1"/>
</dbReference>
<dbReference type="EMBL" id="RGMI01000161">
    <property type="protein sequence ID" value="NCU50775.1"/>
    <property type="molecule type" value="Genomic_DNA"/>
</dbReference>
<dbReference type="InterPro" id="IPR004464">
    <property type="entry name" value="FBPase_class-2/SBPase"/>
</dbReference>
<keyword evidence="7" id="KW-0119">Carbohydrate metabolism</keyword>
<dbReference type="Pfam" id="PF03320">
    <property type="entry name" value="FBPase_glpX"/>
    <property type="match status" value="1"/>
</dbReference>
<dbReference type="GO" id="GO:0046872">
    <property type="term" value="F:metal ion binding"/>
    <property type="evidence" value="ECO:0007669"/>
    <property type="project" value="UniProtKB-KW"/>
</dbReference>
<keyword evidence="4" id="KW-0479">Metal-binding</keyword>
<reference evidence="8" key="1">
    <citation type="submission" date="2018-10" db="EMBL/GenBank/DDBJ databases">
        <title>Iterative Subtractive Binning of Freshwater Chronoseries Metagenomes Recovers Nearly Complete Genomes from over Four Hundred Novel Species.</title>
        <authorList>
            <person name="Rodriguez-R L.M."/>
            <person name="Tsementzi D."/>
            <person name="Luo C."/>
            <person name="Konstantinidis K.T."/>
        </authorList>
    </citation>
    <scope>NUCLEOTIDE SEQUENCE</scope>
    <source>
        <strain evidence="8">WB8_1A_003</strain>
    </source>
</reference>
<comment type="similarity">
    <text evidence="2">Belongs to the FBPase class 2 family.</text>
</comment>
<evidence type="ECO:0000256" key="6">
    <source>
        <dbReference type="ARBA" id="ARBA00023211"/>
    </source>
</evidence>
<keyword evidence="6" id="KW-0464">Manganese</keyword>